<dbReference type="GO" id="GO:0016531">
    <property type="term" value="F:copper chaperone activity"/>
    <property type="evidence" value="ECO:0007669"/>
    <property type="project" value="TreeGrafter"/>
</dbReference>
<evidence type="ECO:0000256" key="4">
    <source>
        <dbReference type="ARBA" id="ARBA00023008"/>
    </source>
</evidence>
<dbReference type="GO" id="GO:0046872">
    <property type="term" value="F:metal ion binding"/>
    <property type="evidence" value="ECO:0007669"/>
    <property type="project" value="UniProtKB-KW"/>
</dbReference>
<feature type="domain" description="HMA" evidence="12">
    <location>
        <begin position="1"/>
        <end position="66"/>
    </location>
</feature>
<accession>A0A8I6TCW7</accession>
<dbReference type="OrthoDB" id="689350at2759"/>
<dbReference type="Pfam" id="PF00403">
    <property type="entry name" value="HMA"/>
    <property type="match status" value="1"/>
</dbReference>
<dbReference type="EnsemblMetazoa" id="XM_014389441.2">
    <property type="protein sequence ID" value="XP_014244927.1"/>
    <property type="gene ID" value="LOC106664062"/>
</dbReference>
<dbReference type="KEGG" id="clec:106664062"/>
<dbReference type="PANTHER" id="PTHR46365:SF1">
    <property type="entry name" value="COPPER TRANSPORT PROTEIN ATOX1"/>
    <property type="match status" value="1"/>
</dbReference>
<evidence type="ECO:0000313" key="14">
    <source>
        <dbReference type="Proteomes" id="UP000494040"/>
    </source>
</evidence>
<reference evidence="13" key="1">
    <citation type="submission" date="2022-01" db="UniProtKB">
        <authorList>
            <consortium name="EnsemblMetazoa"/>
        </authorList>
    </citation>
    <scope>IDENTIFICATION</scope>
</reference>
<keyword evidence="14" id="KW-1185">Reference proteome</keyword>
<comment type="subunit">
    <text evidence="11">Homodimer. Interacts with ATP7B. Interacts with ATP7A. Interacts (via dimer form) with SLC31A1 (via C-terminal domain); this interaction improves ATOX1 stability and controls intracellular Cu(I) levels.</text>
</comment>
<dbReference type="CDD" id="cd00371">
    <property type="entry name" value="HMA"/>
    <property type="match status" value="1"/>
</dbReference>
<dbReference type="InterPro" id="IPR036163">
    <property type="entry name" value="HMA_dom_sf"/>
</dbReference>
<dbReference type="InterPro" id="IPR051881">
    <property type="entry name" value="Copper_transport_ATOX1-like"/>
</dbReference>
<evidence type="ECO:0000256" key="2">
    <source>
        <dbReference type="ARBA" id="ARBA00022723"/>
    </source>
</evidence>
<dbReference type="GO" id="GO:0006825">
    <property type="term" value="P:copper ion transport"/>
    <property type="evidence" value="ECO:0007669"/>
    <property type="project" value="UniProtKB-KW"/>
</dbReference>
<dbReference type="RefSeq" id="XP_014244927.1">
    <property type="nucleotide sequence ID" value="XM_014389441.2"/>
</dbReference>
<evidence type="ECO:0000256" key="10">
    <source>
        <dbReference type="ARBA" id="ARBA00043201"/>
    </source>
</evidence>
<organism evidence="13 14">
    <name type="scientific">Cimex lectularius</name>
    <name type="common">Bed bug</name>
    <name type="synonym">Acanthia lectularia</name>
    <dbReference type="NCBI Taxonomy" id="79782"/>
    <lineage>
        <taxon>Eukaryota</taxon>
        <taxon>Metazoa</taxon>
        <taxon>Ecdysozoa</taxon>
        <taxon>Arthropoda</taxon>
        <taxon>Hexapoda</taxon>
        <taxon>Insecta</taxon>
        <taxon>Pterygota</taxon>
        <taxon>Neoptera</taxon>
        <taxon>Paraneoptera</taxon>
        <taxon>Hemiptera</taxon>
        <taxon>Heteroptera</taxon>
        <taxon>Panheteroptera</taxon>
        <taxon>Cimicomorpha</taxon>
        <taxon>Cimicidae</taxon>
        <taxon>Cimex</taxon>
    </lineage>
</organism>
<evidence type="ECO:0000259" key="12">
    <source>
        <dbReference type="PROSITE" id="PS50846"/>
    </source>
</evidence>
<dbReference type="Gene3D" id="3.30.70.100">
    <property type="match status" value="1"/>
</dbReference>
<dbReference type="OMA" id="HTFVFKV"/>
<sequence>MHTFVFKVDMTCSSCETAVKKVLQKNIDKGIVAYDVDLDSKTVIIRGSVSEEEAKSILEKTGKKVEMINDVDFS</sequence>
<dbReference type="AlphaFoldDB" id="A0A8I6TCW7"/>
<evidence type="ECO:0000256" key="1">
    <source>
        <dbReference type="ARBA" id="ARBA00022448"/>
    </source>
</evidence>
<dbReference type="PROSITE" id="PS50846">
    <property type="entry name" value="HMA_2"/>
    <property type="match status" value="1"/>
</dbReference>
<dbReference type="InterPro" id="IPR006121">
    <property type="entry name" value="HMA_dom"/>
</dbReference>
<evidence type="ECO:0000256" key="8">
    <source>
        <dbReference type="ARBA" id="ARBA00038171"/>
    </source>
</evidence>
<evidence type="ECO:0000256" key="6">
    <source>
        <dbReference type="ARBA" id="ARBA00023186"/>
    </source>
</evidence>
<protein>
    <recommendedName>
        <fullName evidence="9">Copper transport protein ATOX1</fullName>
    </recommendedName>
    <alternativeName>
        <fullName evidence="10">Metal transport protein ATX1</fullName>
    </alternativeName>
</protein>
<dbReference type="SUPFAM" id="SSF55008">
    <property type="entry name" value="HMA, heavy metal-associated domain"/>
    <property type="match status" value="1"/>
</dbReference>
<keyword evidence="6" id="KW-0143">Chaperone</keyword>
<dbReference type="GeneID" id="106664062"/>
<evidence type="ECO:0000256" key="11">
    <source>
        <dbReference type="ARBA" id="ARBA00046351"/>
    </source>
</evidence>
<comment type="function">
    <text evidence="7">Binds and deliver cytosolic copper to the copper ATPase proteins. May be important in cellular antioxidant defense.</text>
</comment>
<evidence type="ECO:0000256" key="9">
    <source>
        <dbReference type="ARBA" id="ARBA00040962"/>
    </source>
</evidence>
<evidence type="ECO:0000313" key="13">
    <source>
        <dbReference type="EnsemblMetazoa" id="XP_014244927.1"/>
    </source>
</evidence>
<evidence type="ECO:0000256" key="7">
    <source>
        <dbReference type="ARBA" id="ARBA00037651"/>
    </source>
</evidence>
<evidence type="ECO:0000256" key="3">
    <source>
        <dbReference type="ARBA" id="ARBA00022796"/>
    </source>
</evidence>
<evidence type="ECO:0000256" key="5">
    <source>
        <dbReference type="ARBA" id="ARBA00023065"/>
    </source>
</evidence>
<keyword evidence="3" id="KW-0187">Copper transport</keyword>
<name>A0A8I6TCW7_CIMLE</name>
<comment type="similarity">
    <text evidence="8">Belongs to the ATX1 family.</text>
</comment>
<keyword evidence="5" id="KW-0406">Ion transport</keyword>
<dbReference type="Proteomes" id="UP000494040">
    <property type="component" value="Unassembled WGS sequence"/>
</dbReference>
<dbReference type="GO" id="GO:0005829">
    <property type="term" value="C:cytosol"/>
    <property type="evidence" value="ECO:0007669"/>
    <property type="project" value="TreeGrafter"/>
</dbReference>
<keyword evidence="4" id="KW-0186">Copper</keyword>
<dbReference type="PANTHER" id="PTHR46365">
    <property type="entry name" value="COPPER TRANSPORT PROTEIN ATOX1"/>
    <property type="match status" value="1"/>
</dbReference>
<keyword evidence="1" id="KW-0813">Transport</keyword>
<keyword evidence="2" id="KW-0479">Metal-binding</keyword>
<proteinExistence type="inferred from homology"/>